<dbReference type="InterPro" id="IPR024244">
    <property type="entry name" value="DUF2537"/>
</dbReference>
<reference evidence="6 7" key="2">
    <citation type="submission" date="2018-09" db="EMBL/GenBank/DDBJ databases">
        <authorList>
            <person name="Tagini F."/>
        </authorList>
    </citation>
    <scope>NUCLEOTIDE SEQUENCE [LARGE SCALE GENOMIC DNA]</scope>
    <source>
        <strain evidence="4 6">MK4</strain>
        <strain evidence="3 7">MK42</strain>
    </source>
</reference>
<evidence type="ECO:0000313" key="7">
    <source>
        <dbReference type="Proteomes" id="UP000279331"/>
    </source>
</evidence>
<dbReference type="RefSeq" id="WP_075548274.1">
    <property type="nucleotide sequence ID" value="NZ_CADEAW010000063.1"/>
</dbReference>
<name>A0A1X0L9C3_9MYCO</name>
<evidence type="ECO:0000313" key="6">
    <source>
        <dbReference type="Proteomes" id="UP000271464"/>
    </source>
</evidence>
<evidence type="ECO:0000313" key="3">
    <source>
        <dbReference type="EMBL" id="VAZ85624.1"/>
    </source>
</evidence>
<feature type="transmembrane region" description="Helical" evidence="1">
    <location>
        <begin position="45"/>
        <end position="65"/>
    </location>
</feature>
<dbReference type="OrthoDB" id="4566858at2"/>
<proteinExistence type="predicted"/>
<evidence type="ECO:0008006" key="8">
    <source>
        <dbReference type="Google" id="ProtNLM"/>
    </source>
</evidence>
<dbReference type="Proteomes" id="UP000192335">
    <property type="component" value="Unassembled WGS sequence"/>
</dbReference>
<dbReference type="AlphaFoldDB" id="A0A1X0L9C3"/>
<keyword evidence="6" id="KW-1185">Reference proteome</keyword>
<dbReference type="GeneID" id="66597515"/>
<sequence>MSQELEERDESVPWATGLVVSGFVAAVTGVGMVVLSLGLIRVHPLLAVGLNVVAVGGLAPTLWGWRRTPVLRWFVLGAGAGVVVAWLTLLAIAGLGRA</sequence>
<keyword evidence="1" id="KW-0472">Membrane</keyword>
<dbReference type="Pfam" id="PF10801">
    <property type="entry name" value="DUF2537"/>
    <property type="match status" value="1"/>
</dbReference>
<comment type="caution">
    <text evidence="2">The sequence shown here is derived from an EMBL/GenBank/DDBJ whole genome shotgun (WGS) entry which is preliminary data.</text>
</comment>
<gene>
    <name evidence="2" type="ORF">B4U45_09280</name>
    <name evidence="3" type="ORF">LAUMK42_04462</name>
    <name evidence="4" type="ORF">LAUMK4_04384</name>
</gene>
<feature type="transmembrane region" description="Helical" evidence="1">
    <location>
        <begin position="71"/>
        <end position="95"/>
    </location>
</feature>
<evidence type="ECO:0000313" key="4">
    <source>
        <dbReference type="EMBL" id="VAZ98864.1"/>
    </source>
</evidence>
<reference evidence="2 5" key="1">
    <citation type="submission" date="2017-02" db="EMBL/GenBank/DDBJ databases">
        <title>Mycobacterium kansasii genomes.</title>
        <authorList>
            <person name="Borowka P."/>
            <person name="Strapagiel D."/>
            <person name="Marciniak B."/>
            <person name="Lach J."/>
            <person name="Bakula Z."/>
            <person name="Van Ingen J."/>
            <person name="Safianowska A."/>
            <person name="Brzostek A."/>
            <person name="Dziadek J."/>
            <person name="Jagielski T."/>
        </authorList>
    </citation>
    <scope>NUCLEOTIDE SEQUENCE [LARGE SCALE GENOMIC DNA]</scope>
    <source>
        <strain evidence="2 5">12MK</strain>
    </source>
</reference>
<dbReference type="EMBL" id="UPHL01000128">
    <property type="protein sequence ID" value="VAZ85624.1"/>
    <property type="molecule type" value="Genomic_DNA"/>
</dbReference>
<evidence type="ECO:0000256" key="1">
    <source>
        <dbReference type="SAM" id="Phobius"/>
    </source>
</evidence>
<organism evidence="2 5">
    <name type="scientific">Mycobacterium persicum</name>
    <dbReference type="NCBI Taxonomy" id="1487726"/>
    <lineage>
        <taxon>Bacteria</taxon>
        <taxon>Bacillati</taxon>
        <taxon>Actinomycetota</taxon>
        <taxon>Actinomycetes</taxon>
        <taxon>Mycobacteriales</taxon>
        <taxon>Mycobacteriaceae</taxon>
        <taxon>Mycobacterium</taxon>
    </lineage>
</organism>
<dbReference type="Proteomes" id="UP000271464">
    <property type="component" value="Unassembled WGS sequence"/>
</dbReference>
<feature type="transmembrane region" description="Helical" evidence="1">
    <location>
        <begin position="12"/>
        <end position="38"/>
    </location>
</feature>
<dbReference type="EMBL" id="MWQA01000001">
    <property type="protein sequence ID" value="ORC06782.1"/>
    <property type="molecule type" value="Genomic_DNA"/>
</dbReference>
<dbReference type="EMBL" id="UPHM01000117">
    <property type="protein sequence ID" value="VAZ98864.1"/>
    <property type="molecule type" value="Genomic_DNA"/>
</dbReference>
<evidence type="ECO:0000313" key="5">
    <source>
        <dbReference type="Proteomes" id="UP000192335"/>
    </source>
</evidence>
<evidence type="ECO:0000313" key="2">
    <source>
        <dbReference type="EMBL" id="ORC06782.1"/>
    </source>
</evidence>
<dbReference type="Proteomes" id="UP000279331">
    <property type="component" value="Unassembled WGS sequence"/>
</dbReference>
<protein>
    <recommendedName>
        <fullName evidence="8">DUF2537 domain-containing protein</fullName>
    </recommendedName>
</protein>
<keyword evidence="1" id="KW-1133">Transmembrane helix</keyword>
<keyword evidence="1" id="KW-0812">Transmembrane</keyword>
<accession>A0A1X0L9C3</accession>